<dbReference type="SMART" id="SM01049">
    <property type="entry name" value="Cache_2"/>
    <property type="match status" value="1"/>
</dbReference>
<dbReference type="PANTHER" id="PTHR32089">
    <property type="entry name" value="METHYL-ACCEPTING CHEMOTAXIS PROTEIN MCPB"/>
    <property type="match status" value="1"/>
</dbReference>
<keyword evidence="4 9" id="KW-1133">Transmembrane helix</keyword>
<dbReference type="PROSITE" id="PS50111">
    <property type="entry name" value="CHEMOTAXIS_TRANSDUC_2"/>
    <property type="match status" value="1"/>
</dbReference>
<dbReference type="Pfam" id="PF00672">
    <property type="entry name" value="HAMP"/>
    <property type="match status" value="1"/>
</dbReference>
<dbReference type="GO" id="GO:0005886">
    <property type="term" value="C:plasma membrane"/>
    <property type="evidence" value="ECO:0007669"/>
    <property type="project" value="UniProtKB-SubCell"/>
</dbReference>
<evidence type="ECO:0000313" key="13">
    <source>
        <dbReference type="Proteomes" id="UP001431131"/>
    </source>
</evidence>
<keyword evidence="3 9" id="KW-0812">Transmembrane</keyword>
<dbReference type="SMART" id="SM00283">
    <property type="entry name" value="MA"/>
    <property type="match status" value="1"/>
</dbReference>
<evidence type="ECO:0000256" key="1">
    <source>
        <dbReference type="ARBA" id="ARBA00004651"/>
    </source>
</evidence>
<evidence type="ECO:0000256" key="9">
    <source>
        <dbReference type="SAM" id="Phobius"/>
    </source>
</evidence>
<dbReference type="Pfam" id="PF00015">
    <property type="entry name" value="MCPsignal"/>
    <property type="match status" value="1"/>
</dbReference>
<dbReference type="Gene3D" id="1.10.287.950">
    <property type="entry name" value="Methyl-accepting chemotaxis protein"/>
    <property type="match status" value="1"/>
</dbReference>
<evidence type="ECO:0000256" key="4">
    <source>
        <dbReference type="ARBA" id="ARBA00022989"/>
    </source>
</evidence>
<dbReference type="CDD" id="cd06225">
    <property type="entry name" value="HAMP"/>
    <property type="match status" value="1"/>
</dbReference>
<dbReference type="SUPFAM" id="SSF58104">
    <property type="entry name" value="Methyl-accepting chemotaxis protein (MCP) signaling domain"/>
    <property type="match status" value="1"/>
</dbReference>
<feature type="transmembrane region" description="Helical" evidence="9">
    <location>
        <begin position="208"/>
        <end position="230"/>
    </location>
</feature>
<dbReference type="EMBL" id="JAKTTI010000023">
    <property type="protein sequence ID" value="MCH1626509.1"/>
    <property type="molecule type" value="Genomic_DNA"/>
</dbReference>
<evidence type="ECO:0000259" key="11">
    <source>
        <dbReference type="PROSITE" id="PS50885"/>
    </source>
</evidence>
<dbReference type="Proteomes" id="UP001431131">
    <property type="component" value="Unassembled WGS sequence"/>
</dbReference>
<evidence type="ECO:0000256" key="2">
    <source>
        <dbReference type="ARBA" id="ARBA00022475"/>
    </source>
</evidence>
<dbReference type="Gene3D" id="3.30.450.20">
    <property type="entry name" value="PAS domain"/>
    <property type="match status" value="1"/>
</dbReference>
<evidence type="ECO:0000256" key="3">
    <source>
        <dbReference type="ARBA" id="ARBA00022692"/>
    </source>
</evidence>
<keyword evidence="2" id="KW-1003">Cell membrane</keyword>
<evidence type="ECO:0000256" key="5">
    <source>
        <dbReference type="ARBA" id="ARBA00023136"/>
    </source>
</evidence>
<dbReference type="InterPro" id="IPR004089">
    <property type="entry name" value="MCPsignal_dom"/>
</dbReference>
<dbReference type="CDD" id="cd11386">
    <property type="entry name" value="MCP_signal"/>
    <property type="match status" value="1"/>
</dbReference>
<dbReference type="PROSITE" id="PS50885">
    <property type="entry name" value="HAMP"/>
    <property type="match status" value="1"/>
</dbReference>
<comment type="subcellular location">
    <subcellularLocation>
        <location evidence="1">Cell membrane</location>
        <topology evidence="1">Multi-pass membrane protein</topology>
    </subcellularLocation>
</comment>
<feature type="transmembrane region" description="Helical" evidence="9">
    <location>
        <begin position="21"/>
        <end position="43"/>
    </location>
</feature>
<name>A0AAW5E6J1_9BACI</name>
<protein>
    <submittedName>
        <fullName evidence="12">Methyl-accepting chemotaxis protein</fullName>
    </submittedName>
</protein>
<comment type="caution">
    <text evidence="12">The sequence shown here is derived from an EMBL/GenBank/DDBJ whole genome shotgun (WGS) entry which is preliminary data.</text>
</comment>
<keyword evidence="5 9" id="KW-0472">Membrane</keyword>
<feature type="domain" description="HAMP" evidence="11">
    <location>
        <begin position="232"/>
        <end position="285"/>
    </location>
</feature>
<dbReference type="RefSeq" id="WP_240256428.1">
    <property type="nucleotide sequence ID" value="NZ_JAKTTI010000023.1"/>
</dbReference>
<dbReference type="InterPro" id="IPR003660">
    <property type="entry name" value="HAMP_dom"/>
</dbReference>
<dbReference type="GO" id="GO:0007165">
    <property type="term" value="P:signal transduction"/>
    <property type="evidence" value="ECO:0007669"/>
    <property type="project" value="UniProtKB-KW"/>
</dbReference>
<dbReference type="InterPro" id="IPR033480">
    <property type="entry name" value="sCache_2"/>
</dbReference>
<reference evidence="12" key="1">
    <citation type="submission" date="2022-02" db="EMBL/GenBank/DDBJ databases">
        <title>Fredinandcohnia quinoae sp. nov. isolated from Chenopodium quinoa seeds.</title>
        <authorList>
            <person name="Saati-Santamaria Z."/>
            <person name="Flores-Felix J.D."/>
            <person name="Igual J.M."/>
            <person name="Velazquez E."/>
            <person name="Garcia-Fraile P."/>
            <person name="Martinez-Molina E."/>
        </authorList>
    </citation>
    <scope>NUCLEOTIDE SEQUENCE</scope>
    <source>
        <strain evidence="12">SECRCQ15</strain>
    </source>
</reference>
<keyword evidence="13" id="KW-1185">Reference proteome</keyword>
<keyword evidence="6 8" id="KW-0807">Transducer</keyword>
<feature type="domain" description="Methyl-accepting transducer" evidence="10">
    <location>
        <begin position="304"/>
        <end position="568"/>
    </location>
</feature>
<dbReference type="AlphaFoldDB" id="A0AAW5E6J1"/>
<dbReference type="Gene3D" id="1.10.8.500">
    <property type="entry name" value="HAMP domain in histidine kinase"/>
    <property type="match status" value="1"/>
</dbReference>
<evidence type="ECO:0000313" key="12">
    <source>
        <dbReference type="EMBL" id="MCH1626509.1"/>
    </source>
</evidence>
<evidence type="ECO:0000259" key="10">
    <source>
        <dbReference type="PROSITE" id="PS50111"/>
    </source>
</evidence>
<sequence length="590" mass="64791">MSKGRNSLLQKFQFHTIRAKLIAISLLLLTVPSIIIGISGYVVSKSSLDELGKTNLKNSVEYSIKLIDELNVRVEQGELTLDQAQEEAKVLLLGNKNDDGTREIDKNIDMGENGYLFILNNKGDLLVHPTSEGENLWDSKDSNGVMFGQELVKSGLAGGGFSYYEWPLPYNESEIAPKVSYSKMDPNWDWIVAAGTFMVDFNEGADHLLNVLVITLVFSLLLGCIIIWLFSGRLSKPIIIAVERIGKVALGDLTVEEIKLKQKDEVGRLAKGFNLMVNNLKEIISKVAEASDSLAASAEELNASADQSAKASEQIVTAIEQVSTGSNDQAEYVSNTRMIVDNISNRIATITNRTNEATSAAEIASSNTEEGQVVMKQVITQMDYIESSTTTMSQHINSLQEKSLKIGQIVTLITEISDQTNLLSLNAAIEAARAGEHGKGFAIVAQEVKKLAEQSSQSARQIDIFIKEMQKSTIEVVNSMKYSKDAVIKGTSFTDEVGETFEQIAIAVFEITEFIREVHEQLSDIHISSDSLVDAMRHTDHIIQETNNATQEVVASTEEQNASIEEISAATQVLARMAQELQDAAMKFKL</sequence>
<dbReference type="PANTHER" id="PTHR32089:SF112">
    <property type="entry name" value="LYSOZYME-LIKE PROTEIN-RELATED"/>
    <property type="match status" value="1"/>
</dbReference>
<gene>
    <name evidence="12" type="ORF">MJG50_14320</name>
</gene>
<accession>A0AAW5E6J1</accession>
<dbReference type="SMART" id="SM00304">
    <property type="entry name" value="HAMP"/>
    <property type="match status" value="1"/>
</dbReference>
<evidence type="ECO:0000256" key="8">
    <source>
        <dbReference type="PROSITE-ProRule" id="PRU00284"/>
    </source>
</evidence>
<comment type="similarity">
    <text evidence="7">Belongs to the methyl-accepting chemotaxis (MCP) protein family.</text>
</comment>
<dbReference type="Pfam" id="PF17200">
    <property type="entry name" value="sCache_2"/>
    <property type="match status" value="1"/>
</dbReference>
<evidence type="ECO:0000256" key="7">
    <source>
        <dbReference type="ARBA" id="ARBA00029447"/>
    </source>
</evidence>
<evidence type="ECO:0000256" key="6">
    <source>
        <dbReference type="ARBA" id="ARBA00023224"/>
    </source>
</evidence>
<proteinExistence type="inferred from homology"/>
<organism evidence="12 13">
    <name type="scientific">Fredinandcohnia quinoae</name>
    <dbReference type="NCBI Taxonomy" id="2918902"/>
    <lineage>
        <taxon>Bacteria</taxon>
        <taxon>Bacillati</taxon>
        <taxon>Bacillota</taxon>
        <taxon>Bacilli</taxon>
        <taxon>Bacillales</taxon>
        <taxon>Bacillaceae</taxon>
        <taxon>Fredinandcohnia</taxon>
    </lineage>
</organism>